<evidence type="ECO:0000256" key="2">
    <source>
        <dbReference type="ARBA" id="ARBA00022692"/>
    </source>
</evidence>
<dbReference type="STRING" id="1548018.LS64_01050"/>
<evidence type="ECO:0000313" key="10">
    <source>
        <dbReference type="Proteomes" id="UP000477070"/>
    </source>
</evidence>
<evidence type="ECO:0000313" key="9">
    <source>
        <dbReference type="Proteomes" id="UP000029714"/>
    </source>
</evidence>
<proteinExistence type="predicted"/>
<name>A0A347VQE0_9HELI</name>
<evidence type="ECO:0000313" key="8">
    <source>
        <dbReference type="EMBL" id="TLD93693.1"/>
    </source>
</evidence>
<feature type="transmembrane region" description="Helical" evidence="6">
    <location>
        <begin position="82"/>
        <end position="101"/>
    </location>
</feature>
<comment type="caution">
    <text evidence="8">The sequence shown here is derived from an EMBL/GenBank/DDBJ whole genome shotgun (WGS) entry which is preliminary data.</text>
</comment>
<reference evidence="8 9" key="2">
    <citation type="journal article" date="2016" name="Infect. Immun.">
        <title>Helicobacter saguini, a Novel Helicobacter Isolated from Cotton-Top Tamarins with Ulcerative Colitis, Has Proinflammatory Properties and Induces Typhlocolitis and Dysplasia in Gnotobiotic IL-10-/- Mice.</title>
        <authorList>
            <person name="Shen Z."/>
            <person name="Mannion A."/>
            <person name="Whary M.T."/>
            <person name="Muthupalani S."/>
            <person name="Sheh A."/>
            <person name="Feng Y."/>
            <person name="Gong G."/>
            <person name="Vandamme P."/>
            <person name="Holcombe H.R."/>
            <person name="Paster B.J."/>
            <person name="Fox J.G."/>
        </authorList>
    </citation>
    <scope>NUCLEOTIDE SEQUENCE [LARGE SCALE GENOMIC DNA]</scope>
    <source>
        <strain evidence="8 9">MIT 97-6194</strain>
    </source>
</reference>
<gene>
    <name evidence="7" type="ORF">DCO61_09285</name>
    <name evidence="8" type="ORF">LS64_007815</name>
</gene>
<accession>A0A347VQE0</accession>
<evidence type="ECO:0000256" key="5">
    <source>
        <dbReference type="SAM" id="MobiDB-lite"/>
    </source>
</evidence>
<evidence type="ECO:0000313" key="7">
    <source>
        <dbReference type="EMBL" id="MWV70185.1"/>
    </source>
</evidence>
<dbReference type="EMBL" id="JRMP02000012">
    <property type="protein sequence ID" value="TLD93693.1"/>
    <property type="molecule type" value="Genomic_DNA"/>
</dbReference>
<dbReference type="Pfam" id="PF04610">
    <property type="entry name" value="TrbL"/>
    <property type="match status" value="1"/>
</dbReference>
<feature type="transmembrane region" description="Helical" evidence="6">
    <location>
        <begin position="280"/>
        <end position="301"/>
    </location>
</feature>
<keyword evidence="3 6" id="KW-1133">Transmembrane helix</keyword>
<evidence type="ECO:0000256" key="6">
    <source>
        <dbReference type="SAM" id="Phobius"/>
    </source>
</evidence>
<dbReference type="GO" id="GO:0030255">
    <property type="term" value="P:protein secretion by the type IV secretion system"/>
    <property type="evidence" value="ECO:0007669"/>
    <property type="project" value="InterPro"/>
</dbReference>
<dbReference type="EMBL" id="QBIU01000002">
    <property type="protein sequence ID" value="MWV70185.1"/>
    <property type="molecule type" value="Genomic_DNA"/>
</dbReference>
<organism evidence="8 9">
    <name type="scientific">Helicobacter saguini</name>
    <dbReference type="NCBI Taxonomy" id="1548018"/>
    <lineage>
        <taxon>Bacteria</taxon>
        <taxon>Pseudomonadati</taxon>
        <taxon>Campylobacterota</taxon>
        <taxon>Epsilonproteobacteria</taxon>
        <taxon>Campylobacterales</taxon>
        <taxon>Helicobacteraceae</taxon>
        <taxon>Helicobacter</taxon>
    </lineage>
</organism>
<feature type="transmembrane region" description="Helical" evidence="6">
    <location>
        <begin position="204"/>
        <end position="225"/>
    </location>
</feature>
<keyword evidence="2 6" id="KW-0812">Transmembrane</keyword>
<reference evidence="8" key="3">
    <citation type="submission" date="2018-04" db="EMBL/GenBank/DDBJ databases">
        <authorList>
            <person name="Sheh A."/>
            <person name="Shen Z."/>
            <person name="Mannion A.J."/>
            <person name="Fox J.G."/>
        </authorList>
    </citation>
    <scope>NUCLEOTIDE SEQUENCE</scope>
    <source>
        <strain evidence="8">MIT 97-6194</strain>
    </source>
</reference>
<evidence type="ECO:0000256" key="3">
    <source>
        <dbReference type="ARBA" id="ARBA00022989"/>
    </source>
</evidence>
<feature type="transmembrane region" description="Helical" evidence="6">
    <location>
        <begin position="231"/>
        <end position="253"/>
    </location>
</feature>
<evidence type="ECO:0000256" key="1">
    <source>
        <dbReference type="ARBA" id="ARBA00004141"/>
    </source>
</evidence>
<dbReference type="Proteomes" id="UP000029714">
    <property type="component" value="Unassembled WGS sequence"/>
</dbReference>
<dbReference type="GO" id="GO:0016020">
    <property type="term" value="C:membrane"/>
    <property type="evidence" value="ECO:0007669"/>
    <property type="project" value="UniProtKB-SubCell"/>
</dbReference>
<dbReference type="RefSeq" id="WP_052062291.1">
    <property type="nucleotide sequence ID" value="NZ_JRMP02000012.1"/>
</dbReference>
<dbReference type="OrthoDB" id="5348907at2"/>
<protein>
    <recommendedName>
        <fullName evidence="11">Conjugal transfer protein TrbL</fullName>
    </recommendedName>
</protein>
<feature type="region of interest" description="Disordered" evidence="5">
    <location>
        <begin position="395"/>
        <end position="415"/>
    </location>
</feature>
<evidence type="ECO:0008006" key="11">
    <source>
        <dbReference type="Google" id="ProtNLM"/>
    </source>
</evidence>
<evidence type="ECO:0000256" key="4">
    <source>
        <dbReference type="ARBA" id="ARBA00023136"/>
    </source>
</evidence>
<keyword evidence="9" id="KW-1185">Reference proteome</keyword>
<keyword evidence="4 6" id="KW-0472">Membrane</keyword>
<reference evidence="7 10" key="4">
    <citation type="submission" date="2019-12" db="EMBL/GenBank/DDBJ databases">
        <title>Multi-Generational Helicobacter saguini Isolates.</title>
        <authorList>
            <person name="Mannion A."/>
            <person name="Shen Z."/>
            <person name="Fox J.G."/>
        </authorList>
    </citation>
    <scope>NUCLEOTIDE SEQUENCE [LARGE SCALE GENOMIC DNA]</scope>
    <source>
        <strain evidence="7">16-048</strain>
        <strain evidence="10">16-048 (F4)</strain>
    </source>
</reference>
<dbReference type="InterPro" id="IPR007688">
    <property type="entry name" value="Conjugal_tfr_TrbL/VirB6"/>
</dbReference>
<sequence>MQRILAGFLIFLSQNIMLAREIDLYGNTADIMARALVDFKSAVFDSVSSFLIQEHFLTYILGLTLCFFIYSKIGKDWNREDFYKMGIYLITYCVIYAIFYSEKNYNGFIDFIQIPAKWFNEHLEDISKADFQSTNFSQHMVNIWDTMVKIVKGDTTGDIRENVINAILGFVQRLPLALIYALVMFCFIVYALLFTLLTQFASQILLILCPFVLPCIVIQPLRQYFYSWLKLYLSTNIQLGLGIMIVGIALNGINNIQVKITKIDSNQSVAERLEQAGTDMWFNTLEIVAPIVIALACIALLSKVPAWAQGIIGSGDGEHKTGLAGLAAVAGKQAGKGFQAYSEARNGINYKTGGKNSWGRSAMAGLASMAGMGGLSQRIRGQTSGDKEAYRAKMQNGSFTAEATPFTDKSGNKGK</sequence>
<comment type="subcellular location">
    <subcellularLocation>
        <location evidence="1">Membrane</location>
        <topology evidence="1">Multi-pass membrane protein</topology>
    </subcellularLocation>
</comment>
<dbReference type="Proteomes" id="UP000477070">
    <property type="component" value="Unassembled WGS sequence"/>
</dbReference>
<feature type="transmembrane region" description="Helical" evidence="6">
    <location>
        <begin position="50"/>
        <end position="70"/>
    </location>
</feature>
<reference evidence="8 9" key="1">
    <citation type="journal article" date="2014" name="Genome Announc.">
        <title>Draft genome sequences of eight enterohepatic helicobacter species isolated from both laboratory and wild rodents.</title>
        <authorList>
            <person name="Sheh A."/>
            <person name="Shen Z."/>
            <person name="Fox J.G."/>
        </authorList>
    </citation>
    <scope>NUCLEOTIDE SEQUENCE [LARGE SCALE GENOMIC DNA]</scope>
    <source>
        <strain evidence="8 9">MIT 97-6194</strain>
    </source>
</reference>
<feature type="transmembrane region" description="Helical" evidence="6">
    <location>
        <begin position="177"/>
        <end position="197"/>
    </location>
</feature>
<dbReference type="AlphaFoldDB" id="A0A347VQE0"/>